<accession>A0ACC0I961</accession>
<dbReference type="EMBL" id="CM045763">
    <property type="protein sequence ID" value="KAI8021694.1"/>
    <property type="molecule type" value="Genomic_DNA"/>
</dbReference>
<reference evidence="1 2" key="1">
    <citation type="journal article" date="2022" name="Plant J.">
        <title>Chromosome-level genome of Camellia lanceoleosa provides a valuable resource for understanding genome evolution and self-incompatibility.</title>
        <authorList>
            <person name="Gong W."/>
            <person name="Xiao S."/>
            <person name="Wang L."/>
            <person name="Liao Z."/>
            <person name="Chang Y."/>
            <person name="Mo W."/>
            <person name="Hu G."/>
            <person name="Li W."/>
            <person name="Zhao G."/>
            <person name="Zhu H."/>
            <person name="Hu X."/>
            <person name="Ji K."/>
            <person name="Xiang X."/>
            <person name="Song Q."/>
            <person name="Yuan D."/>
            <person name="Jin S."/>
            <person name="Zhang L."/>
        </authorList>
    </citation>
    <scope>NUCLEOTIDE SEQUENCE [LARGE SCALE GENOMIC DNA]</scope>
    <source>
        <strain evidence="1">SQ_2022a</strain>
    </source>
</reference>
<name>A0ACC0I961_9ERIC</name>
<proteinExistence type="predicted"/>
<evidence type="ECO:0000313" key="2">
    <source>
        <dbReference type="Proteomes" id="UP001060215"/>
    </source>
</evidence>
<sequence>MEMERVIEFPHADMDRRPRKRPRLDWDVAPQALKGNSTAAAFENKDNGQLLWINESTPEWIQKKFECLTFDPKIAPKSHKSVSDIKDDGDPVSNSWRNLVRNPKNWKDHRKNKLNNLLKPKHPDFKHKDSGVPLWLNTAPKWVLSGLDGLEFDVPLLNVKQAKGSKDGQYESIVQALQQKEKYVHLCGQIEDDKIESSNTIADEDYVEDDTICSLRASPVGEDKIESLTYTVSEQLHRRYSFTHCRRR</sequence>
<evidence type="ECO:0000313" key="1">
    <source>
        <dbReference type="EMBL" id="KAI8021694.1"/>
    </source>
</evidence>
<gene>
    <name evidence="1" type="ORF">LOK49_LG03G01776</name>
</gene>
<keyword evidence="2" id="KW-1185">Reference proteome</keyword>
<organism evidence="1 2">
    <name type="scientific">Camellia lanceoleosa</name>
    <dbReference type="NCBI Taxonomy" id="1840588"/>
    <lineage>
        <taxon>Eukaryota</taxon>
        <taxon>Viridiplantae</taxon>
        <taxon>Streptophyta</taxon>
        <taxon>Embryophyta</taxon>
        <taxon>Tracheophyta</taxon>
        <taxon>Spermatophyta</taxon>
        <taxon>Magnoliopsida</taxon>
        <taxon>eudicotyledons</taxon>
        <taxon>Gunneridae</taxon>
        <taxon>Pentapetalae</taxon>
        <taxon>asterids</taxon>
        <taxon>Ericales</taxon>
        <taxon>Theaceae</taxon>
        <taxon>Camellia</taxon>
    </lineage>
</organism>
<protein>
    <submittedName>
        <fullName evidence="1">Uncharacterized protein</fullName>
    </submittedName>
</protein>
<comment type="caution">
    <text evidence="1">The sequence shown here is derived from an EMBL/GenBank/DDBJ whole genome shotgun (WGS) entry which is preliminary data.</text>
</comment>
<dbReference type="Proteomes" id="UP001060215">
    <property type="component" value="Chromosome 6"/>
</dbReference>